<name>A0AAD2CZE8_EUPCR</name>
<organism evidence="1 2">
    <name type="scientific">Euplotes crassus</name>
    <dbReference type="NCBI Taxonomy" id="5936"/>
    <lineage>
        <taxon>Eukaryota</taxon>
        <taxon>Sar</taxon>
        <taxon>Alveolata</taxon>
        <taxon>Ciliophora</taxon>
        <taxon>Intramacronucleata</taxon>
        <taxon>Spirotrichea</taxon>
        <taxon>Hypotrichia</taxon>
        <taxon>Euplotida</taxon>
        <taxon>Euplotidae</taxon>
        <taxon>Moneuplotes</taxon>
    </lineage>
</organism>
<evidence type="ECO:0000313" key="1">
    <source>
        <dbReference type="EMBL" id="CAI2375035.1"/>
    </source>
</evidence>
<dbReference type="EMBL" id="CAMPGE010016482">
    <property type="protein sequence ID" value="CAI2375035.1"/>
    <property type="molecule type" value="Genomic_DNA"/>
</dbReference>
<reference evidence="1" key="1">
    <citation type="submission" date="2023-07" db="EMBL/GenBank/DDBJ databases">
        <authorList>
            <consortium name="AG Swart"/>
            <person name="Singh M."/>
            <person name="Singh A."/>
            <person name="Seah K."/>
            <person name="Emmerich C."/>
        </authorList>
    </citation>
    <scope>NUCLEOTIDE SEQUENCE</scope>
    <source>
        <strain evidence="1">DP1</strain>
    </source>
</reference>
<proteinExistence type="predicted"/>
<accession>A0AAD2CZE8</accession>
<gene>
    <name evidence="1" type="ORF">ECRASSUSDP1_LOCUS16395</name>
</gene>
<dbReference type="AlphaFoldDB" id="A0AAD2CZE8"/>
<protein>
    <submittedName>
        <fullName evidence="1">Uncharacterized protein</fullName>
    </submittedName>
</protein>
<dbReference type="Proteomes" id="UP001295684">
    <property type="component" value="Unassembled WGS sequence"/>
</dbReference>
<comment type="caution">
    <text evidence="1">The sequence shown here is derived from an EMBL/GenBank/DDBJ whole genome shotgun (WGS) entry which is preliminary data.</text>
</comment>
<evidence type="ECO:0000313" key="2">
    <source>
        <dbReference type="Proteomes" id="UP001295684"/>
    </source>
</evidence>
<keyword evidence="2" id="KW-1185">Reference proteome</keyword>
<sequence>MKRTEQLILKRDIMSNIEICSSAHSSIRFPKGFSKNKGTLFLIGGDLSSFIFMKKMAPILLPDLDEFRVSCVINGKARIDSLLATCCPKKVNDMELICSDGLMKIQYYFPQVIRISPKIQCKMIFDGFEINEKCLCKFFAAFRHINSLVFTNSKLNVPKIPDFSSALNNTKLERLTINKNWRLSLVSAWKDEPDELKNLIIGLSKSSDFKKSFLLFNLASISIEEQYIRSILDENDFKHVELWI</sequence>